<dbReference type="Gene3D" id="1.10.10.60">
    <property type="entry name" value="Homeodomain-like"/>
    <property type="match status" value="1"/>
</dbReference>
<dbReference type="Pfam" id="PF12833">
    <property type="entry name" value="HTH_18"/>
    <property type="match status" value="1"/>
</dbReference>
<dbReference type="EMBL" id="NSKE01000003">
    <property type="protein sequence ID" value="PAU94797.1"/>
    <property type="molecule type" value="Genomic_DNA"/>
</dbReference>
<dbReference type="Proteomes" id="UP000218831">
    <property type="component" value="Unassembled WGS sequence"/>
</dbReference>
<evidence type="ECO:0000259" key="4">
    <source>
        <dbReference type="PROSITE" id="PS01124"/>
    </source>
</evidence>
<dbReference type="InterPro" id="IPR009057">
    <property type="entry name" value="Homeodomain-like_sf"/>
</dbReference>
<dbReference type="PANTHER" id="PTHR43280">
    <property type="entry name" value="ARAC-FAMILY TRANSCRIPTIONAL REGULATOR"/>
    <property type="match status" value="1"/>
</dbReference>
<gene>
    <name evidence="5" type="ORF">CK503_04795</name>
</gene>
<evidence type="ECO:0000256" key="2">
    <source>
        <dbReference type="ARBA" id="ARBA00023125"/>
    </source>
</evidence>
<reference evidence="5 6" key="1">
    <citation type="submission" date="2017-08" db="EMBL/GenBank/DDBJ databases">
        <title>Aliifodinibius alkalisoli sp. nov., isolated from saline alkaline soil.</title>
        <authorList>
            <person name="Liu D."/>
            <person name="Zhang G."/>
        </authorList>
    </citation>
    <scope>NUCLEOTIDE SEQUENCE [LARGE SCALE GENOMIC DNA]</scope>
    <source>
        <strain evidence="5 6">WN023</strain>
    </source>
</reference>
<keyword evidence="6" id="KW-1185">Reference proteome</keyword>
<keyword evidence="1" id="KW-0805">Transcription regulation</keyword>
<feature type="domain" description="HTH araC/xylS-type" evidence="4">
    <location>
        <begin position="109"/>
        <end position="209"/>
    </location>
</feature>
<sequence>MGRRVERESAGLPILILSVNELKTNDDQLLSMGSTKRYVKYMVSLRCKMTVKEELEKAGLKYAVSPHGAIEFLGETTPTQFEELDEVLLALGLELLDENDSMLIDRIINTVIEVVHDSDELPNLSFDDIIDRSLGSGSESILKIFSDVKGISIMQFIILQKVDRVKELLLYDNLSLSEISKKLRYKNEHYLIAQFKKHTGLSPTYFKKLRNERMSVLQEV</sequence>
<accession>A0A2A2GD21</accession>
<dbReference type="InterPro" id="IPR018060">
    <property type="entry name" value="HTH_AraC"/>
</dbReference>
<dbReference type="SUPFAM" id="SSF46689">
    <property type="entry name" value="Homeodomain-like"/>
    <property type="match status" value="1"/>
</dbReference>
<proteinExistence type="predicted"/>
<evidence type="ECO:0000256" key="3">
    <source>
        <dbReference type="ARBA" id="ARBA00023163"/>
    </source>
</evidence>
<comment type="caution">
    <text evidence="5">The sequence shown here is derived from an EMBL/GenBank/DDBJ whole genome shotgun (WGS) entry which is preliminary data.</text>
</comment>
<organism evidence="5 6">
    <name type="scientific">Fodinibius salipaludis</name>
    <dbReference type="NCBI Taxonomy" id="2032627"/>
    <lineage>
        <taxon>Bacteria</taxon>
        <taxon>Pseudomonadati</taxon>
        <taxon>Balneolota</taxon>
        <taxon>Balneolia</taxon>
        <taxon>Balneolales</taxon>
        <taxon>Balneolaceae</taxon>
        <taxon>Fodinibius</taxon>
    </lineage>
</organism>
<dbReference type="AlphaFoldDB" id="A0A2A2GD21"/>
<dbReference type="SMART" id="SM00342">
    <property type="entry name" value="HTH_ARAC"/>
    <property type="match status" value="1"/>
</dbReference>
<dbReference type="GO" id="GO:0043565">
    <property type="term" value="F:sequence-specific DNA binding"/>
    <property type="evidence" value="ECO:0007669"/>
    <property type="project" value="InterPro"/>
</dbReference>
<dbReference type="PROSITE" id="PS01124">
    <property type="entry name" value="HTH_ARAC_FAMILY_2"/>
    <property type="match status" value="1"/>
</dbReference>
<keyword evidence="2" id="KW-0238">DNA-binding</keyword>
<keyword evidence="3" id="KW-0804">Transcription</keyword>
<protein>
    <submittedName>
        <fullName evidence="5">AraC family transcriptional regulator</fullName>
    </submittedName>
</protein>
<dbReference type="PANTHER" id="PTHR43280:SF10">
    <property type="entry name" value="REGULATORY PROTEIN POCR"/>
    <property type="match status" value="1"/>
</dbReference>
<name>A0A2A2GD21_9BACT</name>
<dbReference type="OrthoDB" id="9802228at2"/>
<evidence type="ECO:0000313" key="5">
    <source>
        <dbReference type="EMBL" id="PAU94797.1"/>
    </source>
</evidence>
<dbReference type="GO" id="GO:0003700">
    <property type="term" value="F:DNA-binding transcription factor activity"/>
    <property type="evidence" value="ECO:0007669"/>
    <property type="project" value="InterPro"/>
</dbReference>
<evidence type="ECO:0000313" key="6">
    <source>
        <dbReference type="Proteomes" id="UP000218831"/>
    </source>
</evidence>
<evidence type="ECO:0000256" key="1">
    <source>
        <dbReference type="ARBA" id="ARBA00023015"/>
    </source>
</evidence>